<dbReference type="SUPFAM" id="SSF54060">
    <property type="entry name" value="His-Me finger endonucleases"/>
    <property type="match status" value="1"/>
</dbReference>
<evidence type="ECO:0000259" key="2">
    <source>
        <dbReference type="Pfam" id="PF13392"/>
    </source>
</evidence>
<dbReference type="Gene3D" id="3.90.75.20">
    <property type="match status" value="1"/>
</dbReference>
<keyword evidence="1" id="KW-0175">Coiled coil</keyword>
<evidence type="ECO:0000256" key="1">
    <source>
        <dbReference type="SAM" id="Coils"/>
    </source>
</evidence>
<accession>A0A6M3M1E9</accession>
<dbReference type="GO" id="GO:0004519">
    <property type="term" value="F:endonuclease activity"/>
    <property type="evidence" value="ECO:0007669"/>
    <property type="project" value="UniProtKB-KW"/>
</dbReference>
<protein>
    <submittedName>
        <fullName evidence="3">Putative homing endonuclease</fullName>
    </submittedName>
</protein>
<dbReference type="Pfam" id="PF13392">
    <property type="entry name" value="HNH_3"/>
    <property type="match status" value="1"/>
</dbReference>
<gene>
    <name evidence="3" type="ORF">MM171A00712_0005</name>
</gene>
<feature type="coiled-coil region" evidence="1">
    <location>
        <begin position="183"/>
        <end position="210"/>
    </location>
</feature>
<name>A0A6M3M1E9_9ZZZZ</name>
<dbReference type="AlphaFoldDB" id="A0A6M3M1E9"/>
<keyword evidence="3" id="KW-0540">Nuclease</keyword>
<evidence type="ECO:0000313" key="3">
    <source>
        <dbReference type="EMBL" id="QJB00010.1"/>
    </source>
</evidence>
<keyword evidence="3" id="KW-0255">Endonuclease</keyword>
<organism evidence="3">
    <name type="scientific">viral metagenome</name>
    <dbReference type="NCBI Taxonomy" id="1070528"/>
    <lineage>
        <taxon>unclassified sequences</taxon>
        <taxon>metagenomes</taxon>
        <taxon>organismal metagenomes</taxon>
    </lineage>
</organism>
<feature type="domain" description="HNH nuclease" evidence="2">
    <location>
        <begin position="139"/>
        <end position="180"/>
    </location>
</feature>
<reference evidence="3" key="1">
    <citation type="submission" date="2020-03" db="EMBL/GenBank/DDBJ databases">
        <title>The deep terrestrial virosphere.</title>
        <authorList>
            <person name="Holmfeldt K."/>
            <person name="Nilsson E."/>
            <person name="Simone D."/>
            <person name="Lopez-Fernandez M."/>
            <person name="Wu X."/>
            <person name="de Brujin I."/>
            <person name="Lundin D."/>
            <person name="Andersson A."/>
            <person name="Bertilsson S."/>
            <person name="Dopson M."/>
        </authorList>
    </citation>
    <scope>NUCLEOTIDE SEQUENCE</scope>
    <source>
        <strain evidence="3">MM171A00712</strain>
    </source>
</reference>
<dbReference type="InterPro" id="IPR044925">
    <property type="entry name" value="His-Me_finger_sf"/>
</dbReference>
<keyword evidence="3" id="KW-0378">Hydrolase</keyword>
<dbReference type="InterPro" id="IPR003615">
    <property type="entry name" value="HNH_nuc"/>
</dbReference>
<proteinExistence type="predicted"/>
<dbReference type="EMBL" id="MT143678">
    <property type="protein sequence ID" value="QJB00010.1"/>
    <property type="molecule type" value="Genomic_DNA"/>
</dbReference>
<sequence>MTHHHSWVIDSSGNGVCACGKTKQFPRDWDAVVEGKTYDKKGTEDMPEIGEIRRGQALGLKGGHNFIWIACAKCGWARWTRLDRQSKLAVNCRHCVRGPTHHNWKGGRVGRQGGYLAIKLQPDDFFYQMASRQGYILEHRLVMAKHLGRNLHLWEIVHHKNGHKDDNRIENLQLVTDDRHTQITRLENRISFLEKRIVLLEAEIVALKQVTRERSTWMLPKTEKWNWKEAK</sequence>